<dbReference type="GO" id="GO:0061709">
    <property type="term" value="P:reticulophagy"/>
    <property type="evidence" value="ECO:0007669"/>
    <property type="project" value="InterPro"/>
</dbReference>
<feature type="compositionally biased region" description="Acidic residues" evidence="9">
    <location>
        <begin position="310"/>
        <end position="319"/>
    </location>
</feature>
<dbReference type="CDD" id="cd22558">
    <property type="entry name" value="RETR_RHD"/>
    <property type="match status" value="1"/>
</dbReference>
<dbReference type="AlphaFoldDB" id="V4B6R1"/>
<dbReference type="OrthoDB" id="10029527at2759"/>
<evidence type="ECO:0000256" key="8">
    <source>
        <dbReference type="ARBA" id="ARBA00023136"/>
    </source>
</evidence>
<sequence length="463" mass="52646">MEAQQQAEIERNVRIKEKWVADTLSPIEPVVISLQSLLVWENPKKSALLFTAVHLSFWLLAYISSQVYYLISITLIIIFCIDTWKKQIWPEIRVPPPVPEDEDDWTPVHPRLLSTPEISHYIAQALYFTQTTLRKWRVFRRQHPQKFCFFACSFFTTLYLVSRCVSGLTLTYTLVISVLLWPCVVYHNLLKKSYLLMEPALMWLDYQLKHLKVSKPAENREANGQQVVEALSDEPSAILVDEEEEYIPSYDPETTAALARAITDSEDEGGTSSVPTPGLSKEPSIDNSDDERDINVDDLMPSIDQMPSFDDLDQTDDEWAPGSPNECTGQIQFTPTHFGDESDSEDENQLADLSIPDMSDSGADGSITHQLVSQTLTNMMDNALQRLSPDKDNSSFTSDMLPRTGARVTYTKTSHGESFDISDPADDTIIEEDEEDENTDAENIEKEFDFLDDYDKDDNNVKK</sequence>
<dbReference type="InterPro" id="IPR057282">
    <property type="entry name" value="RETREG1-3-like_RHD"/>
</dbReference>
<comment type="similarity">
    <text evidence="2">Belongs to the RETREG family.</text>
</comment>
<accession>V4B6R1</accession>
<evidence type="ECO:0000256" key="3">
    <source>
        <dbReference type="ARBA" id="ARBA00022553"/>
    </source>
</evidence>
<evidence type="ECO:0000313" key="12">
    <source>
        <dbReference type="EMBL" id="ESP03211.1"/>
    </source>
</evidence>
<dbReference type="EMBL" id="KB200084">
    <property type="protein sequence ID" value="ESP03211.1"/>
    <property type="molecule type" value="Genomic_DNA"/>
</dbReference>
<dbReference type="Proteomes" id="UP000030746">
    <property type="component" value="Unassembled WGS sequence"/>
</dbReference>
<feature type="compositionally biased region" description="Polar residues" evidence="9">
    <location>
        <begin position="325"/>
        <end position="335"/>
    </location>
</feature>
<keyword evidence="8 10" id="KW-0472">Membrane</keyword>
<dbReference type="CTD" id="20250565"/>
<dbReference type="PANTHER" id="PTHR28659:SF2">
    <property type="entry name" value="RETICULON-LIKE PROTEIN"/>
    <property type="match status" value="1"/>
</dbReference>
<feature type="region of interest" description="Disordered" evidence="9">
    <location>
        <begin position="432"/>
        <end position="463"/>
    </location>
</feature>
<feature type="region of interest" description="Disordered" evidence="9">
    <location>
        <begin position="265"/>
        <end position="348"/>
    </location>
</feature>
<dbReference type="STRING" id="225164.V4B6R1"/>
<keyword evidence="3" id="KW-0597">Phosphoprotein</keyword>
<evidence type="ECO:0000256" key="1">
    <source>
        <dbReference type="ARBA" id="ARBA00004477"/>
    </source>
</evidence>
<evidence type="ECO:0000256" key="7">
    <source>
        <dbReference type="ARBA" id="ARBA00023006"/>
    </source>
</evidence>
<dbReference type="PANTHER" id="PTHR28659">
    <property type="entry name" value="RETICULON-LIKE PROTEIN"/>
    <property type="match status" value="1"/>
</dbReference>
<evidence type="ECO:0000256" key="6">
    <source>
        <dbReference type="ARBA" id="ARBA00022989"/>
    </source>
</evidence>
<dbReference type="RefSeq" id="XP_009046134.1">
    <property type="nucleotide sequence ID" value="XM_009047886.1"/>
</dbReference>
<proteinExistence type="inferred from homology"/>
<evidence type="ECO:0000256" key="5">
    <source>
        <dbReference type="ARBA" id="ARBA00022824"/>
    </source>
</evidence>
<dbReference type="InterPro" id="IPR043384">
    <property type="entry name" value="RETREG1/3"/>
</dbReference>
<feature type="compositionally biased region" description="Acidic residues" evidence="9">
    <location>
        <begin position="432"/>
        <end position="442"/>
    </location>
</feature>
<name>V4B6R1_LOTGI</name>
<dbReference type="Pfam" id="PF24456">
    <property type="entry name" value="RHD_RETREG1-3"/>
    <property type="match status" value="1"/>
</dbReference>
<evidence type="ECO:0000256" key="9">
    <source>
        <dbReference type="SAM" id="MobiDB-lite"/>
    </source>
</evidence>
<protein>
    <recommendedName>
        <fullName evidence="11">RETREG1-3/ARL6IP-like N-terminal reticulon-homology domain-containing protein</fullName>
    </recommendedName>
</protein>
<evidence type="ECO:0000256" key="4">
    <source>
        <dbReference type="ARBA" id="ARBA00022692"/>
    </source>
</evidence>
<keyword evidence="4 10" id="KW-0812">Transmembrane</keyword>
<keyword evidence="7" id="KW-0072">Autophagy</keyword>
<feature type="transmembrane region" description="Helical" evidence="10">
    <location>
        <begin position="67"/>
        <end position="84"/>
    </location>
</feature>
<dbReference type="KEGG" id="lgi:LOTGIDRAFT_237816"/>
<evidence type="ECO:0000259" key="11">
    <source>
        <dbReference type="Pfam" id="PF24456"/>
    </source>
</evidence>
<comment type="subcellular location">
    <subcellularLocation>
        <location evidence="1">Endoplasmic reticulum membrane</location>
        <topology evidence="1">Multi-pass membrane protein</topology>
    </subcellularLocation>
</comment>
<dbReference type="GO" id="GO:0005789">
    <property type="term" value="C:endoplasmic reticulum membrane"/>
    <property type="evidence" value="ECO:0007669"/>
    <property type="project" value="UniProtKB-SubCell"/>
</dbReference>
<evidence type="ECO:0000256" key="2">
    <source>
        <dbReference type="ARBA" id="ARBA00006299"/>
    </source>
</evidence>
<organism evidence="12 13">
    <name type="scientific">Lottia gigantea</name>
    <name type="common">Giant owl limpet</name>
    <dbReference type="NCBI Taxonomy" id="225164"/>
    <lineage>
        <taxon>Eukaryota</taxon>
        <taxon>Metazoa</taxon>
        <taxon>Spiralia</taxon>
        <taxon>Lophotrochozoa</taxon>
        <taxon>Mollusca</taxon>
        <taxon>Gastropoda</taxon>
        <taxon>Patellogastropoda</taxon>
        <taxon>Lottioidea</taxon>
        <taxon>Lottiidae</taxon>
        <taxon>Lottia</taxon>
    </lineage>
</organism>
<evidence type="ECO:0000313" key="13">
    <source>
        <dbReference type="Proteomes" id="UP000030746"/>
    </source>
</evidence>
<keyword evidence="5" id="KW-0256">Endoplasmic reticulum</keyword>
<feature type="transmembrane region" description="Helical" evidence="10">
    <location>
        <begin position="168"/>
        <end position="189"/>
    </location>
</feature>
<feature type="domain" description="RETREG1-3/ARL6IP-like N-terminal reticulon-homology" evidence="11">
    <location>
        <begin position="26"/>
        <end position="207"/>
    </location>
</feature>
<keyword evidence="6 10" id="KW-1133">Transmembrane helix</keyword>
<dbReference type="GeneID" id="20250565"/>
<gene>
    <name evidence="12" type="ORF">LOTGIDRAFT_237816</name>
</gene>
<reference evidence="12 13" key="1">
    <citation type="journal article" date="2013" name="Nature">
        <title>Insights into bilaterian evolution from three spiralian genomes.</title>
        <authorList>
            <person name="Simakov O."/>
            <person name="Marletaz F."/>
            <person name="Cho S.J."/>
            <person name="Edsinger-Gonzales E."/>
            <person name="Havlak P."/>
            <person name="Hellsten U."/>
            <person name="Kuo D.H."/>
            <person name="Larsson T."/>
            <person name="Lv J."/>
            <person name="Arendt D."/>
            <person name="Savage R."/>
            <person name="Osoegawa K."/>
            <person name="de Jong P."/>
            <person name="Grimwood J."/>
            <person name="Chapman J.A."/>
            <person name="Shapiro H."/>
            <person name="Aerts A."/>
            <person name="Otillar R.P."/>
            <person name="Terry A.Y."/>
            <person name="Boore J.L."/>
            <person name="Grigoriev I.V."/>
            <person name="Lindberg D.R."/>
            <person name="Seaver E.C."/>
            <person name="Weisblat D.A."/>
            <person name="Putnam N.H."/>
            <person name="Rokhsar D.S."/>
        </authorList>
    </citation>
    <scope>NUCLEOTIDE SEQUENCE [LARGE SCALE GENOMIC DNA]</scope>
</reference>
<evidence type="ECO:0000256" key="10">
    <source>
        <dbReference type="SAM" id="Phobius"/>
    </source>
</evidence>
<feature type="transmembrane region" description="Helical" evidence="10">
    <location>
        <begin position="144"/>
        <end position="162"/>
    </location>
</feature>
<dbReference type="HOGENOM" id="CLU_669482_0_0_1"/>
<dbReference type="OMA" id="EKWKPRF"/>
<keyword evidence="13" id="KW-1185">Reference proteome</keyword>